<comment type="caution">
    <text evidence="2">The sequence shown here is derived from an EMBL/GenBank/DDBJ whole genome shotgun (WGS) entry which is preliminary data.</text>
</comment>
<protein>
    <submittedName>
        <fullName evidence="2">Uncharacterized protein</fullName>
    </submittedName>
</protein>
<organism evidence="2 3">
    <name type="scientific">Olivibacter ginsenosidimutans</name>
    <dbReference type="NCBI Taxonomy" id="1176537"/>
    <lineage>
        <taxon>Bacteria</taxon>
        <taxon>Pseudomonadati</taxon>
        <taxon>Bacteroidota</taxon>
        <taxon>Sphingobacteriia</taxon>
        <taxon>Sphingobacteriales</taxon>
        <taxon>Sphingobacteriaceae</taxon>
        <taxon>Olivibacter</taxon>
    </lineage>
</organism>
<feature type="transmembrane region" description="Helical" evidence="1">
    <location>
        <begin position="52"/>
        <end position="69"/>
    </location>
</feature>
<accession>A0ABP9CG88</accession>
<name>A0ABP9CG88_9SPHI</name>
<keyword evidence="1" id="KW-0812">Transmembrane</keyword>
<dbReference type="EMBL" id="BAABIQ010000044">
    <property type="protein sequence ID" value="GAA4807376.1"/>
    <property type="molecule type" value="Genomic_DNA"/>
</dbReference>
<proteinExistence type="predicted"/>
<dbReference type="RefSeq" id="WP_345235011.1">
    <property type="nucleotide sequence ID" value="NZ_BAABIQ010000044.1"/>
</dbReference>
<feature type="transmembrane region" description="Helical" evidence="1">
    <location>
        <begin position="107"/>
        <end position="123"/>
    </location>
</feature>
<reference evidence="3" key="1">
    <citation type="journal article" date="2019" name="Int. J. Syst. Evol. Microbiol.">
        <title>The Global Catalogue of Microorganisms (GCM) 10K type strain sequencing project: providing services to taxonomists for standard genome sequencing and annotation.</title>
        <authorList>
            <consortium name="The Broad Institute Genomics Platform"/>
            <consortium name="The Broad Institute Genome Sequencing Center for Infectious Disease"/>
            <person name="Wu L."/>
            <person name="Ma J."/>
        </authorList>
    </citation>
    <scope>NUCLEOTIDE SEQUENCE [LARGE SCALE GENOMIC DNA]</scope>
    <source>
        <strain evidence="3">JCM 18200</strain>
    </source>
</reference>
<sequence length="209" mass="24298">MTSPTTHKPLIHQTIRFLVYAIAAVLLAEFIRFDARFGSVESKFSESSYTEYLQSLFLFTSSILLFITYRKSPTKNYVALLLFGLTVASFIREQDIYFETYIGKTTWFYPVLVVLAFSLYGVIKNGATFLRQLNQYRQSFSAGLFTFGFITTYIFSRLFGRKVFWYAVMEDHYVRGVKNAAEECLELYGYLIILIAVIEFYLLRTKKTA</sequence>
<feature type="transmembrane region" description="Helical" evidence="1">
    <location>
        <begin position="144"/>
        <end position="167"/>
    </location>
</feature>
<keyword evidence="1" id="KW-1133">Transmembrane helix</keyword>
<keyword evidence="1" id="KW-0472">Membrane</keyword>
<gene>
    <name evidence="2" type="ORF">GCM10023231_40720</name>
</gene>
<dbReference type="Proteomes" id="UP001501411">
    <property type="component" value="Unassembled WGS sequence"/>
</dbReference>
<feature type="transmembrane region" description="Helical" evidence="1">
    <location>
        <begin position="15"/>
        <end position="32"/>
    </location>
</feature>
<evidence type="ECO:0000256" key="1">
    <source>
        <dbReference type="SAM" id="Phobius"/>
    </source>
</evidence>
<feature type="transmembrane region" description="Helical" evidence="1">
    <location>
        <begin position="187"/>
        <end position="203"/>
    </location>
</feature>
<evidence type="ECO:0000313" key="2">
    <source>
        <dbReference type="EMBL" id="GAA4807376.1"/>
    </source>
</evidence>
<keyword evidence="3" id="KW-1185">Reference proteome</keyword>
<evidence type="ECO:0000313" key="3">
    <source>
        <dbReference type="Proteomes" id="UP001501411"/>
    </source>
</evidence>
<feature type="transmembrane region" description="Helical" evidence="1">
    <location>
        <begin position="76"/>
        <end position="92"/>
    </location>
</feature>